<organism evidence="2 3">
    <name type="scientific">Brachionus calyciflorus</name>
    <dbReference type="NCBI Taxonomy" id="104777"/>
    <lineage>
        <taxon>Eukaryota</taxon>
        <taxon>Metazoa</taxon>
        <taxon>Spiralia</taxon>
        <taxon>Gnathifera</taxon>
        <taxon>Rotifera</taxon>
        <taxon>Eurotatoria</taxon>
        <taxon>Monogononta</taxon>
        <taxon>Pseudotrocha</taxon>
        <taxon>Ploima</taxon>
        <taxon>Brachionidae</taxon>
        <taxon>Brachionus</taxon>
    </lineage>
</organism>
<accession>A0A814NV40</accession>
<dbReference type="AlphaFoldDB" id="A0A814NV40"/>
<reference evidence="2" key="1">
    <citation type="submission" date="2021-02" db="EMBL/GenBank/DDBJ databases">
        <authorList>
            <person name="Nowell W R."/>
        </authorList>
    </citation>
    <scope>NUCLEOTIDE SEQUENCE</scope>
    <source>
        <strain evidence="2">Ploen Becks lab</strain>
    </source>
</reference>
<evidence type="ECO:0000313" key="2">
    <source>
        <dbReference type="EMBL" id="CAF1097367.1"/>
    </source>
</evidence>
<gene>
    <name evidence="2" type="ORF">OXX778_LOCUS20973</name>
</gene>
<dbReference type="InterPro" id="IPR006580">
    <property type="entry name" value="Znf_TTF"/>
</dbReference>
<name>A0A814NV40_9BILA</name>
<dbReference type="Proteomes" id="UP000663879">
    <property type="component" value="Unassembled WGS sequence"/>
</dbReference>
<protein>
    <recommendedName>
        <fullName evidence="1">TTF-type domain-containing protein</fullName>
    </recommendedName>
</protein>
<sequence>MTFRSSLNSNVPSPNLIERSDDFNILSLNKNNEENLEESSTSNNLSESGSQIFNQSKNFNSNFSTPKSLVLIPNQPVTEKEIRDKESRCFQTTWYKSFKWIQYDETKNVVICFCCLNFGVGTLRNDKSVTTGFDKWKKAIEKFKEHEKSNFHTISFTNGKQNNHKLNQ</sequence>
<proteinExistence type="predicted"/>
<comment type="caution">
    <text evidence="2">The sequence shown here is derived from an EMBL/GenBank/DDBJ whole genome shotgun (WGS) entry which is preliminary data.</text>
</comment>
<dbReference type="SMART" id="SM00597">
    <property type="entry name" value="ZnF_TTF"/>
    <property type="match status" value="1"/>
</dbReference>
<feature type="domain" description="TTF-type" evidence="1">
    <location>
        <begin position="86"/>
        <end position="168"/>
    </location>
</feature>
<keyword evidence="3" id="KW-1185">Reference proteome</keyword>
<evidence type="ECO:0000313" key="3">
    <source>
        <dbReference type="Proteomes" id="UP000663879"/>
    </source>
</evidence>
<dbReference type="EMBL" id="CAJNOC010007358">
    <property type="protein sequence ID" value="CAF1097367.1"/>
    <property type="molecule type" value="Genomic_DNA"/>
</dbReference>
<evidence type="ECO:0000259" key="1">
    <source>
        <dbReference type="SMART" id="SM00597"/>
    </source>
</evidence>
<dbReference type="OrthoDB" id="7203715at2759"/>